<organism evidence="3 4">
    <name type="scientific">Streptomyces davaonensis (strain DSM 101723 / JCM 4913 / KCC S-0913 / 768)</name>
    <dbReference type="NCBI Taxonomy" id="1214101"/>
    <lineage>
        <taxon>Bacteria</taxon>
        <taxon>Bacillati</taxon>
        <taxon>Actinomycetota</taxon>
        <taxon>Actinomycetes</taxon>
        <taxon>Kitasatosporales</taxon>
        <taxon>Streptomycetaceae</taxon>
        <taxon>Streptomyces</taxon>
    </lineage>
</organism>
<protein>
    <recommendedName>
        <fullName evidence="5">TPM domain-containing protein</fullName>
    </recommendedName>
</protein>
<sequence>MGAWELLVRVRGFLVLGVLTALFATFAAATPAGAAEDDTQAAYLAARLRENPVYVTDQLPREVPKSMTRDFARVAKRTGVPTYVLVLPGQAASGDALLGAVHDRLGEDGLFVVVDESSVSYAMAFGVSAPAEDALSVCLYELPYDAGPLRKFELFAEVVAQGSEKAAARADAARDKYADDEPAEMYIGPSDRENQSILTGVLVTAVPLLILLLVPGARRWRGKLRGRVPARNKSTDRRLPRWVTPAVALAAAVAVPFAASATFDQTTSSPSPRPRAIDLNARLDRVAEGLAKDPVYTDPESPRVLSTTQLTTLHSRIEKFERSEGGGPVYVSVVPQLFEDESEGDEENFAYALHDKLGKDGVYIVADPLDGYIEVFNHGLRLDSLDLLFDLPESISYGDDEADEAEDHLLGDRLDALMTFLDKSPRTDEPETSGDPYPVTNAITEDDLPSLFGDDFWPGLFLGLLAGGLVYGLLAGAVAIIAAVLRRRRPEPLSTESLPEVSPTEPSMSYLRDTAMVELRTLKADFESAEPTPGRTDTRPGDCLDAALLLLDGDANRLDAADAATLVAITVLSRAGRAALAGKAYNRCCAVNPLHGPAVTRHHARVTAEGRQRRLLHVCGLCRDTAIAAPTTLHTRVLTLPGSSPRARYEDSELLNVIPEGIRRLIEKVRESAHVG</sequence>
<feature type="chain" id="PRO_5003883517" description="TPM domain-containing protein" evidence="2">
    <location>
        <begin position="35"/>
        <end position="676"/>
    </location>
</feature>
<evidence type="ECO:0008006" key="5">
    <source>
        <dbReference type="Google" id="ProtNLM"/>
    </source>
</evidence>
<keyword evidence="2" id="KW-0732">Signal</keyword>
<keyword evidence="1" id="KW-1133">Transmembrane helix</keyword>
<dbReference type="HOGENOM" id="CLU_389754_0_0_11"/>
<dbReference type="EMBL" id="HE971709">
    <property type="protein sequence ID" value="CCK28228.1"/>
    <property type="molecule type" value="Genomic_DNA"/>
</dbReference>
<dbReference type="PATRIC" id="fig|1214101.3.peg.3905"/>
<feature type="signal peptide" evidence="2">
    <location>
        <begin position="1"/>
        <end position="34"/>
    </location>
</feature>
<dbReference type="Proteomes" id="UP000008043">
    <property type="component" value="Chromosome"/>
</dbReference>
<dbReference type="eggNOG" id="ENOG50342B7">
    <property type="taxonomic scope" value="Bacteria"/>
</dbReference>
<evidence type="ECO:0000313" key="3">
    <source>
        <dbReference type="EMBL" id="CCK28228.1"/>
    </source>
</evidence>
<evidence type="ECO:0000313" key="4">
    <source>
        <dbReference type="Proteomes" id="UP000008043"/>
    </source>
</evidence>
<keyword evidence="4" id="KW-1185">Reference proteome</keyword>
<feature type="transmembrane region" description="Helical" evidence="1">
    <location>
        <begin position="456"/>
        <end position="485"/>
    </location>
</feature>
<evidence type="ECO:0000256" key="2">
    <source>
        <dbReference type="SAM" id="SignalP"/>
    </source>
</evidence>
<reference evidence="3 4" key="1">
    <citation type="journal article" date="2012" name="J. Bacteriol.">
        <title>Genome sequence of the bacterium Streptomyces davawensis JCM 4913 and heterologous production of the unique antibiotic roseoflavin.</title>
        <authorList>
            <person name="Jankowitsch F."/>
            <person name="Schwarz J."/>
            <person name="Ruckert C."/>
            <person name="Gust B."/>
            <person name="Szczepanowski R."/>
            <person name="Blom J."/>
            <person name="Pelzer S."/>
            <person name="Kalinowski J."/>
            <person name="Mack M."/>
        </authorList>
    </citation>
    <scope>NUCLEOTIDE SEQUENCE [LARGE SCALE GENOMIC DNA]</scope>
    <source>
        <strain evidence="4">DSM 101723 / JCM 4913 / KCC S-0913 / 768</strain>
    </source>
</reference>
<accession>K4R4G2</accession>
<dbReference type="KEGG" id="sdv:BN159_3849"/>
<dbReference type="AlphaFoldDB" id="K4R4G2"/>
<keyword evidence="1" id="KW-0812">Transmembrane</keyword>
<keyword evidence="1" id="KW-0472">Membrane</keyword>
<evidence type="ECO:0000256" key="1">
    <source>
        <dbReference type="SAM" id="Phobius"/>
    </source>
</evidence>
<feature type="transmembrane region" description="Helical" evidence="1">
    <location>
        <begin position="197"/>
        <end position="218"/>
    </location>
</feature>
<name>K4R4G2_STRDJ</name>
<feature type="transmembrane region" description="Helical" evidence="1">
    <location>
        <begin position="239"/>
        <end position="259"/>
    </location>
</feature>
<proteinExistence type="predicted"/>
<gene>
    <name evidence="3" type="ORF">BN159_3849</name>
</gene>